<accession>A0A3Q3JWB8</accession>
<dbReference type="Proteomes" id="UP000261600">
    <property type="component" value="Unplaced"/>
</dbReference>
<keyword evidence="2" id="KW-1185">Reference proteome</keyword>
<sequence length="65" mass="7517">DALQTYIINIFLFLRPADHKAFLTASRLVKYVLHAEKFLCILSLGQFDFSRNLSITFRWGKSGSH</sequence>
<organism evidence="1 2">
    <name type="scientific">Monopterus albus</name>
    <name type="common">Swamp eel</name>
    <dbReference type="NCBI Taxonomy" id="43700"/>
    <lineage>
        <taxon>Eukaryota</taxon>
        <taxon>Metazoa</taxon>
        <taxon>Chordata</taxon>
        <taxon>Craniata</taxon>
        <taxon>Vertebrata</taxon>
        <taxon>Euteleostomi</taxon>
        <taxon>Actinopterygii</taxon>
        <taxon>Neopterygii</taxon>
        <taxon>Teleostei</taxon>
        <taxon>Neoteleostei</taxon>
        <taxon>Acanthomorphata</taxon>
        <taxon>Anabantaria</taxon>
        <taxon>Synbranchiformes</taxon>
        <taxon>Synbranchidae</taxon>
        <taxon>Monopterus</taxon>
    </lineage>
</organism>
<reference evidence="1" key="1">
    <citation type="submission" date="2025-08" db="UniProtKB">
        <authorList>
            <consortium name="Ensembl"/>
        </authorList>
    </citation>
    <scope>IDENTIFICATION</scope>
</reference>
<dbReference type="AlphaFoldDB" id="A0A3Q3JWB8"/>
<evidence type="ECO:0000313" key="1">
    <source>
        <dbReference type="Ensembl" id="ENSMALP00000024459.1"/>
    </source>
</evidence>
<proteinExistence type="predicted"/>
<evidence type="ECO:0000313" key="2">
    <source>
        <dbReference type="Proteomes" id="UP000261600"/>
    </source>
</evidence>
<reference evidence="1" key="2">
    <citation type="submission" date="2025-09" db="UniProtKB">
        <authorList>
            <consortium name="Ensembl"/>
        </authorList>
    </citation>
    <scope>IDENTIFICATION</scope>
</reference>
<name>A0A3Q3JWB8_MONAL</name>
<protein>
    <submittedName>
        <fullName evidence="1">Uncharacterized protein</fullName>
    </submittedName>
</protein>
<dbReference type="Ensembl" id="ENSMALT00000024921.1">
    <property type="protein sequence ID" value="ENSMALP00000024459.1"/>
    <property type="gene ID" value="ENSMALG00000017045.1"/>
</dbReference>